<feature type="transmembrane region" description="Helical" evidence="5">
    <location>
        <begin position="121"/>
        <end position="145"/>
    </location>
</feature>
<evidence type="ECO:0000256" key="5">
    <source>
        <dbReference type="SAM" id="Phobius"/>
    </source>
</evidence>
<protein>
    <submittedName>
        <fullName evidence="7">Bile acid:sodium symporter family protein</fullName>
    </submittedName>
    <submittedName>
        <fullName evidence="6">Sodium-dependent transporter</fullName>
    </submittedName>
</protein>
<evidence type="ECO:0000313" key="8">
    <source>
        <dbReference type="Proteomes" id="UP000217349"/>
    </source>
</evidence>
<dbReference type="PANTHER" id="PTHR10361">
    <property type="entry name" value="SODIUM-BILE ACID COTRANSPORTER"/>
    <property type="match status" value="1"/>
</dbReference>
<evidence type="ECO:0000313" key="7">
    <source>
        <dbReference type="EMBL" id="QIR76940.1"/>
    </source>
</evidence>
<proteinExistence type="predicted"/>
<comment type="subcellular location">
    <subcellularLocation>
        <location evidence="1">Membrane</location>
        <topology evidence="1">Multi-pass membrane protein</topology>
    </subcellularLocation>
</comment>
<dbReference type="AlphaFoldDB" id="A0A290HRN8"/>
<evidence type="ECO:0000256" key="4">
    <source>
        <dbReference type="ARBA" id="ARBA00023136"/>
    </source>
</evidence>
<dbReference type="GO" id="GO:0016020">
    <property type="term" value="C:membrane"/>
    <property type="evidence" value="ECO:0007669"/>
    <property type="project" value="UniProtKB-SubCell"/>
</dbReference>
<keyword evidence="2 5" id="KW-0812">Transmembrane</keyword>
<reference evidence="7 9" key="1">
    <citation type="journal article" date="2017" name="Environ. Sci. Technol.">
        <title>Organohalide Respiration with Chlorinated Ethenes under Low pH Conditions.</title>
        <authorList>
            <person name="Yang Y."/>
            <person name="Capiro N.L."/>
            <person name="Marcet T.F."/>
            <person name="Yan J."/>
            <person name="Pennell K.D."/>
            <person name="Loffler F.E."/>
        </authorList>
    </citation>
    <scope>NUCLEOTIDE SEQUENCE [LARGE SCALE GENOMIC DNA]</scope>
    <source>
        <strain evidence="7 9">ACSDCE</strain>
    </source>
</reference>
<reference evidence="6" key="4">
    <citation type="journal article" date="2020" name="MicrobiologyOpen">
        <title>Tetrachloroethene respiration in Sulfurospirillum species is regulated by a two-component system as unraveled by comparative genomics, transcriptomics, and regulator binding studies.</title>
        <authorList>
            <person name="Esken J."/>
            <person name="Goris T."/>
            <person name="Gadkari J."/>
            <person name="Bischler T."/>
            <person name="Forstner K.U."/>
            <person name="Sharma C.M."/>
            <person name="Diekert G."/>
            <person name="Schubert T."/>
        </authorList>
    </citation>
    <scope>NUCLEOTIDE SEQUENCE</scope>
    <source>
        <strain evidence="6">JPD-1</strain>
    </source>
</reference>
<feature type="transmembrane region" description="Helical" evidence="5">
    <location>
        <begin position="185"/>
        <end position="205"/>
    </location>
</feature>
<evidence type="ECO:0000256" key="3">
    <source>
        <dbReference type="ARBA" id="ARBA00022989"/>
    </source>
</evidence>
<reference evidence="7" key="5">
    <citation type="submission" date="2020-08" db="EMBL/GenBank/DDBJ databases">
        <authorList>
            <person name="Yang Y."/>
            <person name="Huo L."/>
            <person name="Yan J."/>
        </authorList>
    </citation>
    <scope>NUCLEOTIDE SEQUENCE</scope>
    <source>
        <strain evidence="7">ACSDCE</strain>
    </source>
</reference>
<dbReference type="OrthoDB" id="9806785at2"/>
<dbReference type="InterPro" id="IPR002657">
    <property type="entry name" value="BilAc:Na_symport/Acr3"/>
</dbReference>
<keyword evidence="3 5" id="KW-1133">Transmembrane helix</keyword>
<organism evidence="6 8">
    <name type="scientific">Sulfurospirillum diekertiae</name>
    <dbReference type="NCBI Taxonomy" id="1854492"/>
    <lineage>
        <taxon>Bacteria</taxon>
        <taxon>Pseudomonadati</taxon>
        <taxon>Campylobacterota</taxon>
        <taxon>Epsilonproteobacteria</taxon>
        <taxon>Campylobacterales</taxon>
        <taxon>Sulfurospirillaceae</taxon>
        <taxon>Sulfurospirillum</taxon>
    </lineage>
</organism>
<accession>A0A290HRN8</accession>
<sequence>MIGRINSLFPFWAILFSCFAYIKPEFFIPHKGSITPLLATIMFFMGITLHLDDFARILKQPKTIFVAVILKFVCMPLAALLISKMLHLSTELFVGMILVGVVSGGTAANVIVYLAKGDVALSITITMTSTLLSVLITPLLTLLYVGQSVPVPTFDMLVSILQIVAIPVILGVTLNYFLHATIKRYESYFAMFSMITIVFVISIVVALNQNAIASIGFLTIVGIILHNSAGLLSGYMGAKWFGFNPTICKTIAIDVGMQNSGLAVALALKYFTPLSALPGAVFSIWHNISGAILAGFWSQQKETYDTSKS</sequence>
<dbReference type="Pfam" id="PF01758">
    <property type="entry name" value="SBF"/>
    <property type="match status" value="1"/>
</dbReference>
<evidence type="ECO:0000256" key="2">
    <source>
        <dbReference type="ARBA" id="ARBA00022692"/>
    </source>
</evidence>
<dbReference type="EMBL" id="CP023275">
    <property type="protein sequence ID" value="ATB69294.1"/>
    <property type="molecule type" value="Genomic_DNA"/>
</dbReference>
<dbReference type="Proteomes" id="UP000217349">
    <property type="component" value="Chromosome"/>
</dbReference>
<evidence type="ECO:0000313" key="9">
    <source>
        <dbReference type="Proteomes" id="UP000502831"/>
    </source>
</evidence>
<dbReference type="KEGG" id="sulj:SJPD1_1182"/>
<evidence type="ECO:0000256" key="1">
    <source>
        <dbReference type="ARBA" id="ARBA00004141"/>
    </source>
</evidence>
<dbReference type="PROSITE" id="PS51257">
    <property type="entry name" value="PROKAR_LIPOPROTEIN"/>
    <property type="match status" value="1"/>
</dbReference>
<feature type="transmembrane region" description="Helical" evidence="5">
    <location>
        <begin position="157"/>
        <end position="178"/>
    </location>
</feature>
<feature type="transmembrane region" description="Helical" evidence="5">
    <location>
        <begin position="92"/>
        <end position="114"/>
    </location>
</feature>
<dbReference type="EMBL" id="CP039734">
    <property type="protein sequence ID" value="QIR76940.1"/>
    <property type="molecule type" value="Genomic_DNA"/>
</dbReference>
<keyword evidence="4 5" id="KW-0472">Membrane</keyword>
<gene>
    <name evidence="7" type="ORF">FA584_12320</name>
    <name evidence="6" type="ORF">SJPD1_1182</name>
</gene>
<accession>A0A6G9VVH1</accession>
<dbReference type="PANTHER" id="PTHR10361:SF28">
    <property type="entry name" value="P3 PROTEIN-RELATED"/>
    <property type="match status" value="1"/>
</dbReference>
<reference evidence="8" key="2">
    <citation type="submission" date="2017-09" db="EMBL/GenBank/DDBJ databases">
        <title>The complete genome of Sulfurospirillum sp. JPD-1.</title>
        <authorList>
            <person name="Goris T."/>
        </authorList>
    </citation>
    <scope>NUCLEOTIDE SEQUENCE [LARGE SCALE GENOMIC DNA]</scope>
    <source>
        <strain evidence="8">JPD-1</strain>
    </source>
</reference>
<dbReference type="Gene3D" id="1.20.1530.20">
    <property type="match status" value="1"/>
</dbReference>
<feature type="transmembrane region" description="Helical" evidence="5">
    <location>
        <begin position="211"/>
        <end position="232"/>
    </location>
</feature>
<dbReference type="Proteomes" id="UP000502831">
    <property type="component" value="Chromosome"/>
</dbReference>
<feature type="transmembrane region" description="Helical" evidence="5">
    <location>
        <begin position="63"/>
        <end position="86"/>
    </location>
</feature>
<reference evidence="6" key="3">
    <citation type="submission" date="2017-09" db="EMBL/GenBank/DDBJ databases">
        <authorList>
            <person name="Goris T."/>
        </authorList>
    </citation>
    <scope>NUCLEOTIDE SEQUENCE</scope>
    <source>
        <strain evidence="6">JPD-1</strain>
    </source>
</reference>
<dbReference type="RefSeq" id="WP_096046385.1">
    <property type="nucleotide sequence ID" value="NZ_CP023275.1"/>
</dbReference>
<name>A0A290HRN8_9BACT</name>
<feature type="transmembrane region" description="Helical" evidence="5">
    <location>
        <begin position="34"/>
        <end position="51"/>
    </location>
</feature>
<dbReference type="InterPro" id="IPR038770">
    <property type="entry name" value="Na+/solute_symporter_sf"/>
</dbReference>
<evidence type="ECO:0000313" key="6">
    <source>
        <dbReference type="EMBL" id="ATB69294.1"/>
    </source>
</evidence>
<dbReference type="InterPro" id="IPR004710">
    <property type="entry name" value="Bilac:Na_transpt"/>
</dbReference>